<organism evidence="12">
    <name type="scientific">Caenorhabditis brenneri</name>
    <name type="common">Nematode worm</name>
    <dbReference type="NCBI Taxonomy" id="135651"/>
    <lineage>
        <taxon>Eukaryota</taxon>
        <taxon>Metazoa</taxon>
        <taxon>Ecdysozoa</taxon>
        <taxon>Nematoda</taxon>
        <taxon>Chromadorea</taxon>
        <taxon>Rhabditida</taxon>
        <taxon>Rhabditina</taxon>
        <taxon>Rhabditomorpha</taxon>
        <taxon>Rhabditoidea</taxon>
        <taxon>Rhabditidae</taxon>
        <taxon>Peloderinae</taxon>
        <taxon>Caenorhabditis</taxon>
    </lineage>
</organism>
<evidence type="ECO:0000256" key="8">
    <source>
        <dbReference type="RuleBase" id="RU003857"/>
    </source>
</evidence>
<proteinExistence type="inferred from homology"/>
<dbReference type="GO" id="GO:0022841">
    <property type="term" value="F:potassium ion leak channel activity"/>
    <property type="evidence" value="ECO:0007669"/>
    <property type="project" value="TreeGrafter"/>
</dbReference>
<dbReference type="GO" id="GO:0030322">
    <property type="term" value="P:stabilization of membrane potential"/>
    <property type="evidence" value="ECO:0007669"/>
    <property type="project" value="TreeGrafter"/>
</dbReference>
<dbReference type="InParanoid" id="G0PFR3"/>
<evidence type="ECO:0000256" key="7">
    <source>
        <dbReference type="ARBA" id="ARBA00023303"/>
    </source>
</evidence>
<dbReference type="GO" id="GO:0005886">
    <property type="term" value="C:plasma membrane"/>
    <property type="evidence" value="ECO:0007669"/>
    <property type="project" value="TreeGrafter"/>
</dbReference>
<feature type="domain" description="Potassium channel" evidence="10">
    <location>
        <begin position="87"/>
        <end position="164"/>
    </location>
</feature>
<dbReference type="eggNOG" id="KOG1418">
    <property type="taxonomic scope" value="Eukaryota"/>
</dbReference>
<accession>G0PFR3</accession>
<feature type="domain" description="Potassium channel" evidence="10">
    <location>
        <begin position="205"/>
        <end position="278"/>
    </location>
</feature>
<dbReference type="Pfam" id="PF07885">
    <property type="entry name" value="Ion_trans_2"/>
    <property type="match status" value="2"/>
</dbReference>
<comment type="similarity">
    <text evidence="8">Belongs to the two pore domain potassium channel (TC 1.A.1.8) family.</text>
</comment>
<gene>
    <name evidence="11" type="ORF">CAEBREN_30326</name>
</gene>
<keyword evidence="3 8" id="KW-0812">Transmembrane</keyword>
<feature type="transmembrane region" description="Helical" evidence="9">
    <location>
        <begin position="251"/>
        <end position="272"/>
    </location>
</feature>
<protein>
    <recommendedName>
        <fullName evidence="10">Potassium channel domain-containing protein</fullName>
    </recommendedName>
</protein>
<dbReference type="Proteomes" id="UP000008068">
    <property type="component" value="Unassembled WGS sequence"/>
</dbReference>
<evidence type="ECO:0000256" key="6">
    <source>
        <dbReference type="ARBA" id="ARBA00023136"/>
    </source>
</evidence>
<evidence type="ECO:0000256" key="3">
    <source>
        <dbReference type="ARBA" id="ARBA00022692"/>
    </source>
</evidence>
<dbReference type="AlphaFoldDB" id="G0PFR3"/>
<evidence type="ECO:0000256" key="4">
    <source>
        <dbReference type="ARBA" id="ARBA00022989"/>
    </source>
</evidence>
<dbReference type="Gene3D" id="1.10.287.70">
    <property type="match status" value="1"/>
</dbReference>
<keyword evidence="2 8" id="KW-0813">Transport</keyword>
<dbReference type="SUPFAM" id="SSF81324">
    <property type="entry name" value="Voltage-gated potassium channels"/>
    <property type="match status" value="2"/>
</dbReference>
<dbReference type="PRINTS" id="PR01333">
    <property type="entry name" value="2POREKCHANEL"/>
</dbReference>
<reference evidence="12" key="1">
    <citation type="submission" date="2011-07" db="EMBL/GenBank/DDBJ databases">
        <authorList>
            <consortium name="Caenorhabditis brenneri Sequencing and Analysis Consortium"/>
            <person name="Wilson R.K."/>
        </authorList>
    </citation>
    <scope>NUCLEOTIDE SEQUENCE [LARGE SCALE GENOMIC DNA]</scope>
    <source>
        <strain evidence="12">PB2801</strain>
    </source>
</reference>
<evidence type="ECO:0000313" key="12">
    <source>
        <dbReference type="Proteomes" id="UP000008068"/>
    </source>
</evidence>
<name>G0PFR3_CAEBE</name>
<dbReference type="STRING" id="135651.G0PFR3"/>
<evidence type="ECO:0000256" key="9">
    <source>
        <dbReference type="SAM" id="Phobius"/>
    </source>
</evidence>
<evidence type="ECO:0000259" key="10">
    <source>
        <dbReference type="Pfam" id="PF07885"/>
    </source>
</evidence>
<keyword evidence="6 9" id="KW-0472">Membrane</keyword>
<dbReference type="HOGENOM" id="CLU_627363_0_0_1"/>
<evidence type="ECO:0000256" key="2">
    <source>
        <dbReference type="ARBA" id="ARBA00022448"/>
    </source>
</evidence>
<keyword evidence="7 8" id="KW-0407">Ion channel</keyword>
<dbReference type="GO" id="GO:0015271">
    <property type="term" value="F:outward rectifier potassium channel activity"/>
    <property type="evidence" value="ECO:0007669"/>
    <property type="project" value="TreeGrafter"/>
</dbReference>
<dbReference type="PANTHER" id="PTHR11003">
    <property type="entry name" value="POTASSIUM CHANNEL, SUBFAMILY K"/>
    <property type="match status" value="1"/>
</dbReference>
<evidence type="ECO:0000256" key="1">
    <source>
        <dbReference type="ARBA" id="ARBA00004141"/>
    </source>
</evidence>
<feature type="transmembrane region" description="Helical" evidence="9">
    <location>
        <begin position="137"/>
        <end position="165"/>
    </location>
</feature>
<evidence type="ECO:0000313" key="11">
    <source>
        <dbReference type="EMBL" id="EGT54066.1"/>
    </source>
</evidence>
<dbReference type="EMBL" id="GL380382">
    <property type="protein sequence ID" value="EGT54066.1"/>
    <property type="molecule type" value="Genomic_DNA"/>
</dbReference>
<dbReference type="PANTHER" id="PTHR11003:SF250">
    <property type="entry name" value="POTASSIUM CHANNEL DOMAIN-CONTAINING PROTEIN"/>
    <property type="match status" value="1"/>
</dbReference>
<dbReference type="OrthoDB" id="297496at2759"/>
<comment type="subcellular location">
    <subcellularLocation>
        <location evidence="1">Membrane</location>
        <topology evidence="1">Multi-pass membrane protein</topology>
    </subcellularLocation>
</comment>
<feature type="transmembrane region" description="Helical" evidence="9">
    <location>
        <begin position="74"/>
        <end position="99"/>
    </location>
</feature>
<evidence type="ECO:0000256" key="5">
    <source>
        <dbReference type="ARBA" id="ARBA00023065"/>
    </source>
</evidence>
<keyword evidence="4 9" id="KW-1133">Transmembrane helix</keyword>
<dbReference type="InterPro" id="IPR003280">
    <property type="entry name" value="2pore_dom_K_chnl"/>
</dbReference>
<dbReference type="InterPro" id="IPR013099">
    <property type="entry name" value="K_chnl_dom"/>
</dbReference>
<feature type="transmembrane region" description="Helical" evidence="9">
    <location>
        <begin position="196"/>
        <end position="220"/>
    </location>
</feature>
<keyword evidence="12" id="KW-1185">Reference proteome</keyword>
<keyword evidence="5 8" id="KW-0406">Ion transport</keyword>
<sequence length="471" mass="53682">MTFRDLEDGGETRIEGESSIEEQKALVPEKKKSIVVKSRNKRTLPKWLDRPYHVWRDQFQQEKCCTKKMVKRELVIASCCFLLPNILLLGFILFGTHVFNLKFTTSNEPTSLLDSALFCITTISTIGYGNIVPNGYWAKVICILYCVVGIPLFFLTVATNSVFFVDACNVIKKSFSTKVREGRETQRKRPIQDPKFCWYTSAMLLFTHCFIGSLIFSLWIDELDFLDAFYFSFISITTIGYGDYTPSPEGVLQYTVVAIYLCSGVAIMLLFFTKLQDSIMWIHYYGRKKVSDSEDAEIWYGGQMIHVKDLVKVVAEKFGSTPEKLREVMRDLDKILEVACQQTEDDDDGDEEECRLMTSGEMTSPPGSRKKTIFLSGSSDGDDCQATIHSFTSTNQKSIPKDTEIAIQALNNIQYHLRKPSVRTKGHHPKIPSRQCSENNMETKMHATSLDLRKMAHRVHSDGRLLSQNDV</sequence>